<gene>
    <name evidence="1" type="ORF">BSZ39_08365</name>
</gene>
<sequence length="171" mass="18847">MTLRERITDQDAFDHELGQLRAAQARGADVRAQLVPMLRIAGFLNDAERMGRDYLGQLDPDVSPARAHAARLRLAHVVQYQGRFEEARQLFDVVVEATAGSLQAFAYQHRGKCLLEEGQETGSLELLKAGLADLETALTMRREMGSDAELIESSALAVNRAQELVSDAPET</sequence>
<evidence type="ECO:0000313" key="2">
    <source>
        <dbReference type="Proteomes" id="UP000185628"/>
    </source>
</evidence>
<evidence type="ECO:0008006" key="3">
    <source>
        <dbReference type="Google" id="ProtNLM"/>
    </source>
</evidence>
<keyword evidence="2" id="KW-1185">Reference proteome</keyword>
<reference evidence="2" key="1">
    <citation type="submission" date="2016-12" db="EMBL/GenBank/DDBJ databases">
        <authorList>
            <person name="Meng X."/>
        </authorList>
    </citation>
    <scope>NUCLEOTIDE SEQUENCE [LARGE SCALE GENOMIC DNA]</scope>
    <source>
        <strain evidence="2">DSM 19116</strain>
    </source>
</reference>
<organism evidence="1 2">
    <name type="scientific">Bowdeniella nasicola</name>
    <dbReference type="NCBI Taxonomy" id="208480"/>
    <lineage>
        <taxon>Bacteria</taxon>
        <taxon>Bacillati</taxon>
        <taxon>Actinomycetota</taxon>
        <taxon>Actinomycetes</taxon>
        <taxon>Actinomycetales</taxon>
        <taxon>Actinomycetaceae</taxon>
        <taxon>Bowdeniella</taxon>
    </lineage>
</organism>
<evidence type="ECO:0000313" key="1">
    <source>
        <dbReference type="EMBL" id="OKL53660.1"/>
    </source>
</evidence>
<accession>A0A1Q5Q233</accession>
<dbReference type="Gene3D" id="1.25.40.10">
    <property type="entry name" value="Tetratricopeptide repeat domain"/>
    <property type="match status" value="1"/>
</dbReference>
<dbReference type="Proteomes" id="UP000185628">
    <property type="component" value="Unassembled WGS sequence"/>
</dbReference>
<proteinExistence type="predicted"/>
<dbReference type="AlphaFoldDB" id="A0A1Q5Q233"/>
<dbReference type="InterPro" id="IPR011990">
    <property type="entry name" value="TPR-like_helical_dom_sf"/>
</dbReference>
<dbReference type="EMBL" id="MQVR01000047">
    <property type="protein sequence ID" value="OKL53660.1"/>
    <property type="molecule type" value="Genomic_DNA"/>
</dbReference>
<comment type="caution">
    <text evidence="1">The sequence shown here is derived from an EMBL/GenBank/DDBJ whole genome shotgun (WGS) entry which is preliminary data.</text>
</comment>
<name>A0A1Q5Q233_9ACTO</name>
<dbReference type="SUPFAM" id="SSF48452">
    <property type="entry name" value="TPR-like"/>
    <property type="match status" value="1"/>
</dbReference>
<protein>
    <recommendedName>
        <fullName evidence="3">MalT-like TPR region domain-containing protein</fullName>
    </recommendedName>
</protein>